<feature type="compositionally biased region" description="Polar residues" evidence="1">
    <location>
        <begin position="502"/>
        <end position="520"/>
    </location>
</feature>
<feature type="region of interest" description="Disordered" evidence="1">
    <location>
        <begin position="450"/>
        <end position="484"/>
    </location>
</feature>
<name>A0A5B7DW07_PORTR</name>
<dbReference type="EMBL" id="VSRR010001494">
    <property type="protein sequence ID" value="MPC25680.1"/>
    <property type="molecule type" value="Genomic_DNA"/>
</dbReference>
<protein>
    <submittedName>
        <fullName evidence="2">Uncharacterized protein</fullName>
    </submittedName>
</protein>
<evidence type="ECO:0000256" key="1">
    <source>
        <dbReference type="SAM" id="MobiDB-lite"/>
    </source>
</evidence>
<feature type="region of interest" description="Disordered" evidence="1">
    <location>
        <begin position="1"/>
        <end position="52"/>
    </location>
</feature>
<dbReference type="OrthoDB" id="6378400at2759"/>
<feature type="compositionally biased region" description="Low complexity" evidence="1">
    <location>
        <begin position="458"/>
        <end position="475"/>
    </location>
</feature>
<feature type="compositionally biased region" description="Polar residues" evidence="1">
    <location>
        <begin position="242"/>
        <end position="255"/>
    </location>
</feature>
<organism evidence="2 3">
    <name type="scientific">Portunus trituberculatus</name>
    <name type="common">Swimming crab</name>
    <name type="synonym">Neptunus trituberculatus</name>
    <dbReference type="NCBI Taxonomy" id="210409"/>
    <lineage>
        <taxon>Eukaryota</taxon>
        <taxon>Metazoa</taxon>
        <taxon>Ecdysozoa</taxon>
        <taxon>Arthropoda</taxon>
        <taxon>Crustacea</taxon>
        <taxon>Multicrustacea</taxon>
        <taxon>Malacostraca</taxon>
        <taxon>Eumalacostraca</taxon>
        <taxon>Eucarida</taxon>
        <taxon>Decapoda</taxon>
        <taxon>Pleocyemata</taxon>
        <taxon>Brachyura</taxon>
        <taxon>Eubrachyura</taxon>
        <taxon>Portunoidea</taxon>
        <taxon>Portunidae</taxon>
        <taxon>Portuninae</taxon>
        <taxon>Portunus</taxon>
    </lineage>
</organism>
<feature type="compositionally biased region" description="Basic and acidic residues" evidence="1">
    <location>
        <begin position="8"/>
        <end position="23"/>
    </location>
</feature>
<feature type="compositionally biased region" description="Low complexity" evidence="1">
    <location>
        <begin position="555"/>
        <end position="571"/>
    </location>
</feature>
<feature type="region of interest" description="Disordered" evidence="1">
    <location>
        <begin position="121"/>
        <end position="161"/>
    </location>
</feature>
<proteinExistence type="predicted"/>
<dbReference type="Proteomes" id="UP000324222">
    <property type="component" value="Unassembled WGS sequence"/>
</dbReference>
<feature type="compositionally biased region" description="Polar residues" evidence="1">
    <location>
        <begin position="529"/>
        <end position="540"/>
    </location>
</feature>
<feature type="compositionally biased region" description="Basic and acidic residues" evidence="1">
    <location>
        <begin position="602"/>
        <end position="616"/>
    </location>
</feature>
<comment type="caution">
    <text evidence="2">The sequence shown here is derived from an EMBL/GenBank/DDBJ whole genome shotgun (WGS) entry which is preliminary data.</text>
</comment>
<feature type="region of interest" description="Disordered" evidence="1">
    <location>
        <begin position="502"/>
        <end position="669"/>
    </location>
</feature>
<evidence type="ECO:0000313" key="3">
    <source>
        <dbReference type="Proteomes" id="UP000324222"/>
    </source>
</evidence>
<feature type="compositionally biased region" description="Polar residues" evidence="1">
    <location>
        <begin position="773"/>
        <end position="788"/>
    </location>
</feature>
<feature type="compositionally biased region" description="Polar residues" evidence="1">
    <location>
        <begin position="640"/>
        <end position="669"/>
    </location>
</feature>
<evidence type="ECO:0000313" key="2">
    <source>
        <dbReference type="EMBL" id="MPC25680.1"/>
    </source>
</evidence>
<feature type="compositionally biased region" description="Low complexity" evidence="1">
    <location>
        <begin position="585"/>
        <end position="599"/>
    </location>
</feature>
<accession>A0A5B7DW07</accession>
<reference evidence="2 3" key="1">
    <citation type="submission" date="2019-05" db="EMBL/GenBank/DDBJ databases">
        <title>Another draft genome of Portunus trituberculatus and its Hox gene families provides insights of decapod evolution.</title>
        <authorList>
            <person name="Jeong J.-H."/>
            <person name="Song I."/>
            <person name="Kim S."/>
            <person name="Choi T."/>
            <person name="Kim D."/>
            <person name="Ryu S."/>
            <person name="Kim W."/>
        </authorList>
    </citation>
    <scope>NUCLEOTIDE SEQUENCE [LARGE SCALE GENOMIC DNA]</scope>
    <source>
        <tissue evidence="2">Muscle</tissue>
    </source>
</reference>
<dbReference type="AlphaFoldDB" id="A0A5B7DW07"/>
<keyword evidence="3" id="KW-1185">Reference proteome</keyword>
<feature type="region of interest" description="Disordered" evidence="1">
    <location>
        <begin position="766"/>
        <end position="788"/>
    </location>
</feature>
<feature type="region of interest" description="Disordered" evidence="1">
    <location>
        <begin position="225"/>
        <end position="255"/>
    </location>
</feature>
<gene>
    <name evidence="2" type="ORF">E2C01_018802</name>
</gene>
<sequence length="1001" mass="108404">MHSQSVSKEGRETKKNDNKEQTKKQSSKAKRVNEVKFPQIDSDKLNKNFGNSSKTLGLKFFKKKCVDHQSFAEDETGKIKPLDIDEGDIREDSSVPIVESANPLYVPESFILSAEGYLSQSGHFPHQQDVPHHPPPPYPQDSVLGISSGGESTEAQRDPNQCHKDASELAITNSKLFHGKRKKCEWKHKRHSFVGRATSISNSVSVPETRSDFSSKVAGEADSHITPLTSSSLSPECAGPCTTPSSSSHPLRTPLGKTSMTDTITVVSSCSSSASQSHSPLVKNRNVIPPLCKLETNHKGLTLEQHTSSHTPRSSHGDAQDILIIPGKSSQNKSFEQSYHLSAGSVGVCITDVPSSYSLPSELSPTQPVSQTSYCSQASVGTHLSQSPAPSLSHGTNTSFSSCGATTYELKSGATALCSQASLQLTLNAQRTQSSASSHLDECDQTTGTAFHFQSPQSSTSLHSVLPSHSSVPGSVTNSDTTASCPYIPSEDQAFIHKVGSHSSSYTDSTQPNSFAQSLQPAPFMDPSHLNSYSQSSQPKLITKPPHSPYTPSHQLPSYTQSSSLSHSPSTQAVINTVADHSTHAHSSSLVAHVQSSSQGSRMEEPHPDPCLHTEHAPYLQPTQPLSLCGESQHGKPVSNHHSPQEVSFPSEYTSSYPSPQAGSHSQPSVENLPAIAMFKDSSQSPVLPMYAASHDVSASQCYPNSSNIPYASQQTSIHDPHYYSLGRFKVSSSSVDVSSHFILEKSMNPPSYEAHIQNAASYIASESKEQVTQDSSQNSHHQTSPTNYSLSCQIVQTQGTQPLHEDAKKAACSSPSPLLSLTSSPRYAYSQQLSHEDPHIEHSIIADIAQGTYDYDIEEPSQTYLPPTASDTQIALHAESQASGTVEYSASHNLSENHSSSIHITSNCVQNNDQARMQSSHGRVLVYPLARHESIYKNSDQDDLGLSSWNSNAQSAGHTENLRIEKLLFIPHSEQTCFYMKKESLKDLPGDPGKDYFLVL</sequence>